<reference evidence="4" key="2">
    <citation type="submission" date="2023-01" db="EMBL/GenBank/DDBJ databases">
        <authorList>
            <person name="Sun Q."/>
            <person name="Evtushenko L."/>
        </authorList>
    </citation>
    <scope>NUCLEOTIDE SEQUENCE</scope>
    <source>
        <strain evidence="4">VKM Ac-1321</strain>
    </source>
</reference>
<proteinExistence type="predicted"/>
<reference evidence="4" key="1">
    <citation type="journal article" date="2014" name="Int. J. Syst. Evol. Microbiol.">
        <title>Complete genome sequence of Corynebacterium casei LMG S-19264T (=DSM 44701T), isolated from a smear-ripened cheese.</title>
        <authorList>
            <consortium name="US DOE Joint Genome Institute (JGI-PGF)"/>
            <person name="Walter F."/>
            <person name="Albersmeier A."/>
            <person name="Kalinowski J."/>
            <person name="Ruckert C."/>
        </authorList>
    </citation>
    <scope>NUCLEOTIDE SEQUENCE</scope>
    <source>
        <strain evidence="4">VKM Ac-1321</strain>
    </source>
</reference>
<evidence type="ECO:0000256" key="1">
    <source>
        <dbReference type="ARBA" id="ARBA00004613"/>
    </source>
</evidence>
<sequence>MPAITRRTDLGLPRYHDGDESDVFLLSGAEDLVPILDTGGERVEDTTTAPGYRIHGYRPRTEGMFARIERWTSVAHPEDVHWRSLSRDNVLTVYGRDAASRITDPDDALRIFSWRISETRDDKGTAIAYAYTPEDGSGIDEGSAHERHRTAPMRDTTSYLRNIRYGNRVPLLITAGSGTGRRPRFISGFRVMASASVMATSVGSSGAVRRISFPGNAARANRARWLRVDCSDRCGCRR</sequence>
<comment type="caution">
    <text evidence="4">The sequence shown here is derived from an EMBL/GenBank/DDBJ whole genome shotgun (WGS) entry which is preliminary data.</text>
</comment>
<keyword evidence="2" id="KW-0964">Secreted</keyword>
<dbReference type="Proteomes" id="UP001143480">
    <property type="component" value="Unassembled WGS sequence"/>
</dbReference>
<evidence type="ECO:0000313" key="5">
    <source>
        <dbReference type="Proteomes" id="UP001143480"/>
    </source>
</evidence>
<name>A0A9W6KZ49_9ACTN</name>
<protein>
    <submittedName>
        <fullName evidence="4">Uncharacterized protein</fullName>
    </submittedName>
</protein>
<organism evidence="4 5">
    <name type="scientific">Dactylosporangium matsuzakiense</name>
    <dbReference type="NCBI Taxonomy" id="53360"/>
    <lineage>
        <taxon>Bacteria</taxon>
        <taxon>Bacillati</taxon>
        <taxon>Actinomycetota</taxon>
        <taxon>Actinomycetes</taxon>
        <taxon>Micromonosporales</taxon>
        <taxon>Micromonosporaceae</taxon>
        <taxon>Dactylosporangium</taxon>
    </lineage>
</organism>
<gene>
    <name evidence="4" type="ORF">GCM10017581_098840</name>
</gene>
<dbReference type="AlphaFoldDB" id="A0A9W6KZ49"/>
<keyword evidence="5" id="KW-1185">Reference proteome</keyword>
<evidence type="ECO:0000256" key="2">
    <source>
        <dbReference type="ARBA" id="ARBA00022525"/>
    </source>
</evidence>
<evidence type="ECO:0000313" key="4">
    <source>
        <dbReference type="EMBL" id="GLL08124.1"/>
    </source>
</evidence>
<dbReference type="EMBL" id="BSFP01000127">
    <property type="protein sequence ID" value="GLL08124.1"/>
    <property type="molecule type" value="Genomic_DNA"/>
</dbReference>
<comment type="subcellular location">
    <subcellularLocation>
        <location evidence="1">Secreted</location>
    </subcellularLocation>
</comment>
<dbReference type="GO" id="GO:0005737">
    <property type="term" value="C:cytoplasm"/>
    <property type="evidence" value="ECO:0007669"/>
    <property type="project" value="InterPro"/>
</dbReference>
<evidence type="ECO:0000256" key="3">
    <source>
        <dbReference type="ARBA" id="ARBA00023026"/>
    </source>
</evidence>
<accession>A0A9W6KZ49</accession>
<dbReference type="Pfam" id="PF03534">
    <property type="entry name" value="SpvB"/>
    <property type="match status" value="1"/>
</dbReference>
<keyword evidence="3" id="KW-0843">Virulence</keyword>
<dbReference type="GO" id="GO:0005576">
    <property type="term" value="C:extracellular region"/>
    <property type="evidence" value="ECO:0007669"/>
    <property type="project" value="UniProtKB-SubCell"/>
</dbReference>
<dbReference type="InterPro" id="IPR003284">
    <property type="entry name" value="Sal_SpvB"/>
</dbReference>